<keyword evidence="8" id="KW-0472">Membrane</keyword>
<dbReference type="PANTHER" id="PTHR43553:SF27">
    <property type="entry name" value="ENERGY-COUPLING FACTOR TRANSPORTER ATP-BINDING PROTEIN ECFA2"/>
    <property type="match status" value="1"/>
</dbReference>
<dbReference type="GO" id="GO:0043190">
    <property type="term" value="C:ATP-binding cassette (ABC) transporter complex"/>
    <property type="evidence" value="ECO:0007669"/>
    <property type="project" value="TreeGrafter"/>
</dbReference>
<comment type="caution">
    <text evidence="10">The sequence shown here is derived from an EMBL/GenBank/DDBJ whole genome shotgun (WGS) entry which is preliminary data.</text>
</comment>
<feature type="domain" description="ABC transporter" evidence="9">
    <location>
        <begin position="229"/>
        <end position="459"/>
    </location>
</feature>
<dbReference type="SMART" id="SM00382">
    <property type="entry name" value="AAA"/>
    <property type="match status" value="2"/>
</dbReference>
<dbReference type="SUPFAM" id="SSF52540">
    <property type="entry name" value="P-loop containing nucleoside triphosphate hydrolases"/>
    <property type="match status" value="2"/>
</dbReference>
<dbReference type="Pfam" id="PF00005">
    <property type="entry name" value="ABC_tran"/>
    <property type="match status" value="2"/>
</dbReference>
<dbReference type="GO" id="GO:0005524">
    <property type="term" value="F:ATP binding"/>
    <property type="evidence" value="ECO:0007669"/>
    <property type="project" value="UniProtKB-KW"/>
</dbReference>
<dbReference type="InterPro" id="IPR003593">
    <property type="entry name" value="AAA+_ATPase"/>
</dbReference>
<keyword evidence="3" id="KW-0813">Transport</keyword>
<gene>
    <name evidence="10" type="ORF">BN52_06160</name>
</gene>
<dbReference type="AlphaFoldDB" id="I7K0A9"/>
<feature type="domain" description="ABC transporter" evidence="9">
    <location>
        <begin position="9"/>
        <end position="235"/>
    </location>
</feature>
<evidence type="ECO:0000256" key="6">
    <source>
        <dbReference type="ARBA" id="ARBA00022840"/>
    </source>
</evidence>
<evidence type="ECO:0000256" key="8">
    <source>
        <dbReference type="ARBA" id="ARBA00023136"/>
    </source>
</evidence>
<dbReference type="GO" id="GO:0016887">
    <property type="term" value="F:ATP hydrolysis activity"/>
    <property type="evidence" value="ECO:0007669"/>
    <property type="project" value="InterPro"/>
</dbReference>
<dbReference type="InterPro" id="IPR017871">
    <property type="entry name" value="ABC_transporter-like_CS"/>
</dbReference>
<organism evidence="10 11">
    <name type="scientific">Lactobacillus gigeriorum DSM 23908 = CRBIP 24.85</name>
    <dbReference type="NCBI Taxonomy" id="1423751"/>
    <lineage>
        <taxon>Bacteria</taxon>
        <taxon>Bacillati</taxon>
        <taxon>Bacillota</taxon>
        <taxon>Bacilli</taxon>
        <taxon>Lactobacillales</taxon>
        <taxon>Lactobacillaceae</taxon>
        <taxon>Lactobacillus</taxon>
    </lineage>
</organism>
<evidence type="ECO:0000256" key="4">
    <source>
        <dbReference type="ARBA" id="ARBA00022475"/>
    </source>
</evidence>
<evidence type="ECO:0000256" key="5">
    <source>
        <dbReference type="ARBA" id="ARBA00022741"/>
    </source>
</evidence>
<comment type="similarity">
    <text evidence="2">Belongs to the ABC transporter superfamily.</text>
</comment>
<comment type="subcellular location">
    <subcellularLocation>
        <location evidence="1">Cell membrane</location>
        <topology evidence="1">Peripheral membrane protein</topology>
    </subcellularLocation>
</comment>
<evidence type="ECO:0000256" key="3">
    <source>
        <dbReference type="ARBA" id="ARBA00022448"/>
    </source>
</evidence>
<keyword evidence="6 10" id="KW-0067">ATP-binding</keyword>
<dbReference type="GO" id="GO:0042626">
    <property type="term" value="F:ATPase-coupled transmembrane transporter activity"/>
    <property type="evidence" value="ECO:0007669"/>
    <property type="project" value="TreeGrafter"/>
</dbReference>
<dbReference type="PANTHER" id="PTHR43553">
    <property type="entry name" value="HEAVY METAL TRANSPORTER"/>
    <property type="match status" value="1"/>
</dbReference>
<dbReference type="PROSITE" id="PS00211">
    <property type="entry name" value="ABC_TRANSPORTER_1"/>
    <property type="match status" value="2"/>
</dbReference>
<dbReference type="STRING" id="1423751.FC38_GL001856"/>
<name>I7K0A9_9LACO</name>
<dbReference type="EMBL" id="CAKC01000037">
    <property type="protein sequence ID" value="CCI86770.1"/>
    <property type="molecule type" value="Genomic_DNA"/>
</dbReference>
<evidence type="ECO:0000256" key="7">
    <source>
        <dbReference type="ARBA" id="ARBA00022967"/>
    </source>
</evidence>
<keyword evidence="7" id="KW-1278">Translocase</keyword>
<dbReference type="Proteomes" id="UP000009326">
    <property type="component" value="Unassembled WGS sequence"/>
</dbReference>
<keyword evidence="5" id="KW-0547">Nucleotide-binding</keyword>
<dbReference type="PROSITE" id="PS50893">
    <property type="entry name" value="ABC_TRANSPORTER_2"/>
    <property type="match status" value="2"/>
</dbReference>
<dbReference type="CDD" id="cd03225">
    <property type="entry name" value="ABC_cobalt_CbiO_domain1"/>
    <property type="match status" value="2"/>
</dbReference>
<protein>
    <submittedName>
        <fullName evidence="10">ABC transporter, ATP-binding protein</fullName>
    </submittedName>
</protein>
<evidence type="ECO:0000259" key="9">
    <source>
        <dbReference type="PROSITE" id="PS50893"/>
    </source>
</evidence>
<keyword evidence="4" id="KW-1003">Cell membrane</keyword>
<dbReference type="InterPro" id="IPR027417">
    <property type="entry name" value="P-loop_NTPase"/>
</dbReference>
<dbReference type="InterPro" id="IPR015856">
    <property type="entry name" value="ABC_transpr_CbiO/EcfA_su"/>
</dbReference>
<evidence type="ECO:0000313" key="10">
    <source>
        <dbReference type="EMBL" id="CCI86770.1"/>
    </source>
</evidence>
<accession>I7K0A9</accession>
<proteinExistence type="inferred from homology"/>
<evidence type="ECO:0000256" key="1">
    <source>
        <dbReference type="ARBA" id="ARBA00004202"/>
    </source>
</evidence>
<dbReference type="InterPro" id="IPR003439">
    <property type="entry name" value="ABC_transporter-like_ATP-bd"/>
</dbReference>
<dbReference type="InterPro" id="IPR050095">
    <property type="entry name" value="ECF_ABC_transporter_ATP-bd"/>
</dbReference>
<sequence length="459" mass="52218">MNENSMKFITINNLTFGYDTKKPLLNQLNLTIPTKSFSLLIGPTGCGKSTLMKILAQLYPKYGGQIINGQVDLAGHRQAMMFQNAGQQFTMATPREEIIFALENLQIGPEEYQVRLKEAVAFSQIERLLDQKISTMSGGEKQRVALAVLVAMDVDLLILDEPFASCDPETRKFLIAKLAELRNHGKTIIISDHVLSDYQEICDQIFAFKQERVVRLNDDEMEQLFATAEQTPDLHFSLPDKQASVFTLKQTQIKQNRLLLNQEQLDIVKGKPTLITGANGIGKSSFFQGLTQLITYEGSIKYEGREIRKIPARKYLTHVGQIFQSASDQFLTVTVADELQLSQQHNPHLRYSEDQVAELLKMLDLYDRQDQVVYSLSGGQKKKLQILLMLLSSQEVLLIDEPLSGLDHESVHQVIELMQRCQSELKQTMLIISHQIAELGQWCDYHLVFENQHLSYVER</sequence>
<evidence type="ECO:0000256" key="2">
    <source>
        <dbReference type="ARBA" id="ARBA00005417"/>
    </source>
</evidence>
<evidence type="ECO:0000313" key="11">
    <source>
        <dbReference type="Proteomes" id="UP000009326"/>
    </source>
</evidence>
<dbReference type="Gene3D" id="3.40.50.300">
    <property type="entry name" value="P-loop containing nucleotide triphosphate hydrolases"/>
    <property type="match status" value="2"/>
</dbReference>
<reference evidence="10 11" key="1">
    <citation type="submission" date="2012-06" db="EMBL/GenBank/DDBJ databases">
        <title>Draft genome sequence of Lactobacillus gigeriorum CRBIP 24.85T, isolated from chicken crop.</title>
        <authorList>
            <person name="Cousin S."/>
            <person name="Ma L."/>
            <person name="Creno S."/>
            <person name="Clermont D."/>
            <person name="Loux V."/>
            <person name="Bizet C."/>
            <person name="Bouchier C."/>
        </authorList>
    </citation>
    <scope>NUCLEOTIDE SEQUENCE [LARGE SCALE GENOMIC DNA]</scope>
    <source>
        <strain evidence="11">CRBIP 24.85T</strain>
    </source>
</reference>